<evidence type="ECO:0000256" key="1">
    <source>
        <dbReference type="SAM" id="MobiDB-lite"/>
    </source>
</evidence>
<reference evidence="2" key="1">
    <citation type="submission" date="2014-11" db="EMBL/GenBank/DDBJ databases">
        <authorList>
            <person name="Amaro Gonzalez C."/>
        </authorList>
    </citation>
    <scope>NUCLEOTIDE SEQUENCE</scope>
</reference>
<sequence length="139" mass="15548">MRLKRLRRALKLARARPDARKQATRKQASQARGFSSLTPGRIPHVSVTRKYTPTFSAHEAEEVSSNPKCDKNSETVFCIFVCGVFIAGVLHRPVVNVFSREPCQKPSIRRARREGAPAQRERAKLDARAPTRAVAGTRV</sequence>
<protein>
    <submittedName>
        <fullName evidence="2">Uncharacterized protein</fullName>
    </submittedName>
</protein>
<dbReference type="AlphaFoldDB" id="A0A0E9XKE8"/>
<feature type="compositionally biased region" description="Basic and acidic residues" evidence="1">
    <location>
        <begin position="113"/>
        <end position="129"/>
    </location>
</feature>
<accession>A0A0E9XKE8</accession>
<feature type="region of interest" description="Disordered" evidence="1">
    <location>
        <begin position="14"/>
        <end position="42"/>
    </location>
</feature>
<organism evidence="2">
    <name type="scientific">Anguilla anguilla</name>
    <name type="common">European freshwater eel</name>
    <name type="synonym">Muraena anguilla</name>
    <dbReference type="NCBI Taxonomy" id="7936"/>
    <lineage>
        <taxon>Eukaryota</taxon>
        <taxon>Metazoa</taxon>
        <taxon>Chordata</taxon>
        <taxon>Craniata</taxon>
        <taxon>Vertebrata</taxon>
        <taxon>Euteleostomi</taxon>
        <taxon>Actinopterygii</taxon>
        <taxon>Neopterygii</taxon>
        <taxon>Teleostei</taxon>
        <taxon>Anguilliformes</taxon>
        <taxon>Anguillidae</taxon>
        <taxon>Anguilla</taxon>
    </lineage>
</organism>
<reference evidence="2" key="2">
    <citation type="journal article" date="2015" name="Fish Shellfish Immunol.">
        <title>Early steps in the European eel (Anguilla anguilla)-Vibrio vulnificus interaction in the gills: Role of the RtxA13 toxin.</title>
        <authorList>
            <person name="Callol A."/>
            <person name="Pajuelo D."/>
            <person name="Ebbesson L."/>
            <person name="Teles M."/>
            <person name="MacKenzie S."/>
            <person name="Amaro C."/>
        </authorList>
    </citation>
    <scope>NUCLEOTIDE SEQUENCE</scope>
</reference>
<feature type="compositionally biased region" description="Polar residues" evidence="1">
    <location>
        <begin position="25"/>
        <end position="38"/>
    </location>
</feature>
<evidence type="ECO:0000313" key="2">
    <source>
        <dbReference type="EMBL" id="JAI02169.1"/>
    </source>
</evidence>
<dbReference type="EMBL" id="GBXM01006409">
    <property type="protein sequence ID" value="JAI02169.1"/>
    <property type="molecule type" value="Transcribed_RNA"/>
</dbReference>
<feature type="region of interest" description="Disordered" evidence="1">
    <location>
        <begin position="109"/>
        <end position="139"/>
    </location>
</feature>
<name>A0A0E9XKE8_ANGAN</name>
<proteinExistence type="predicted"/>